<protein>
    <submittedName>
        <fullName evidence="2">Uncharacterized protein</fullName>
    </submittedName>
</protein>
<evidence type="ECO:0000313" key="2">
    <source>
        <dbReference type="EMBL" id="AXK80583.1"/>
    </source>
</evidence>
<evidence type="ECO:0000256" key="1">
    <source>
        <dbReference type="SAM" id="MobiDB-lite"/>
    </source>
</evidence>
<name>A0A345ZUI6_9HYPH</name>
<dbReference type="AlphaFoldDB" id="A0A345ZUI6"/>
<dbReference type="EMBL" id="CP031417">
    <property type="protein sequence ID" value="AXK80583.1"/>
    <property type="molecule type" value="Genomic_DNA"/>
</dbReference>
<accession>A0A345ZUI6</accession>
<dbReference type="OrthoDB" id="8457035at2"/>
<feature type="region of interest" description="Disordered" evidence="1">
    <location>
        <begin position="114"/>
        <end position="209"/>
    </location>
</feature>
<sequence length="209" mass="21464">MEAAKAEPVKAEPARTEVRKIEIARPEPVKAEAPKPEVAKAEPVKSEAVKSEAPAREVARKPEARSTAVAKQAAPAAAETEAFDPAVNDARWLDAVRGALVSHDGAREAAAIMKPRAPAEEAPALRSSVAPTAAAVQPEVTAPALPPATAVGEAPAPSQRAAASGDDHPVPPGAIPDQPPLDIAQAGNGEKRSSSWISNIPLVGQILDK</sequence>
<proteinExistence type="predicted"/>
<dbReference type="KEGG" id="ptaw:DW352_08695"/>
<dbReference type="Proteomes" id="UP000254889">
    <property type="component" value="Chromosome"/>
</dbReference>
<feature type="region of interest" description="Disordered" evidence="1">
    <location>
        <begin position="23"/>
        <end position="77"/>
    </location>
</feature>
<feature type="compositionally biased region" description="Basic and acidic residues" evidence="1">
    <location>
        <begin position="23"/>
        <end position="64"/>
    </location>
</feature>
<gene>
    <name evidence="2" type="ORF">DW352_08695</name>
</gene>
<organism evidence="2 3">
    <name type="scientific">Pseudolabrys taiwanensis</name>
    <dbReference type="NCBI Taxonomy" id="331696"/>
    <lineage>
        <taxon>Bacteria</taxon>
        <taxon>Pseudomonadati</taxon>
        <taxon>Pseudomonadota</taxon>
        <taxon>Alphaproteobacteria</taxon>
        <taxon>Hyphomicrobiales</taxon>
        <taxon>Xanthobacteraceae</taxon>
        <taxon>Pseudolabrys</taxon>
    </lineage>
</organism>
<evidence type="ECO:0000313" key="3">
    <source>
        <dbReference type="Proteomes" id="UP000254889"/>
    </source>
</evidence>
<feature type="compositionally biased region" description="Low complexity" evidence="1">
    <location>
        <begin position="138"/>
        <end position="151"/>
    </location>
</feature>
<reference evidence="2 3" key="1">
    <citation type="submission" date="2018-07" db="EMBL/GenBank/DDBJ databases">
        <authorList>
            <person name="Quirk P.G."/>
            <person name="Krulwich T.A."/>
        </authorList>
    </citation>
    <scope>NUCLEOTIDE SEQUENCE [LARGE SCALE GENOMIC DNA]</scope>
    <source>
        <strain evidence="2 3">CC-BB4</strain>
    </source>
</reference>
<feature type="compositionally biased region" description="Pro residues" evidence="1">
    <location>
        <begin position="170"/>
        <end position="179"/>
    </location>
</feature>
<keyword evidence="3" id="KW-1185">Reference proteome</keyword>
<feature type="compositionally biased region" description="Low complexity" evidence="1">
    <location>
        <begin position="67"/>
        <end position="77"/>
    </location>
</feature>